<dbReference type="Pfam" id="PF00271">
    <property type="entry name" value="Helicase_C"/>
    <property type="match status" value="1"/>
</dbReference>
<evidence type="ECO:0000256" key="6">
    <source>
        <dbReference type="ARBA" id="ARBA00022806"/>
    </source>
</evidence>
<keyword evidence="5" id="KW-0378">Hydrolase</keyword>
<feature type="domain" description="RNase III" evidence="14">
    <location>
        <begin position="1414"/>
        <end position="1614"/>
    </location>
</feature>
<dbReference type="InterPro" id="IPR027417">
    <property type="entry name" value="P-loop_NTPase"/>
</dbReference>
<evidence type="ECO:0000256" key="10">
    <source>
        <dbReference type="ARBA" id="ARBA00023211"/>
    </source>
</evidence>
<dbReference type="SMART" id="SM00490">
    <property type="entry name" value="HELICc"/>
    <property type="match status" value="1"/>
</dbReference>
<dbReference type="GO" id="GO:0006396">
    <property type="term" value="P:RNA processing"/>
    <property type="evidence" value="ECO:0007669"/>
    <property type="project" value="InterPro"/>
</dbReference>
<evidence type="ECO:0000256" key="9">
    <source>
        <dbReference type="ARBA" id="ARBA00023158"/>
    </source>
</evidence>
<dbReference type="PROSITE" id="PS50142">
    <property type="entry name" value="RNASE_3_2"/>
    <property type="match status" value="2"/>
</dbReference>
<dbReference type="eggNOG" id="KOG0701">
    <property type="taxonomic scope" value="Eukaryota"/>
</dbReference>
<keyword evidence="4" id="KW-0547">Nucleotide-binding</keyword>
<dbReference type="Pfam" id="PF04851">
    <property type="entry name" value="ResIII"/>
    <property type="match status" value="1"/>
</dbReference>
<evidence type="ECO:0000256" key="5">
    <source>
        <dbReference type="ARBA" id="ARBA00022801"/>
    </source>
</evidence>
<feature type="domain" description="RNase III" evidence="14">
    <location>
        <begin position="1744"/>
        <end position="1863"/>
    </location>
</feature>
<dbReference type="HOGENOM" id="CLU_237594_0_0_1"/>
<evidence type="ECO:0000256" key="12">
    <source>
        <dbReference type="SAM" id="Coils"/>
    </source>
</evidence>
<dbReference type="InterPro" id="IPR001650">
    <property type="entry name" value="Helicase_C-like"/>
</dbReference>
<dbReference type="InterPro" id="IPR006935">
    <property type="entry name" value="Helicase/UvrB_N"/>
</dbReference>
<dbReference type="Proteomes" id="UP000009168">
    <property type="component" value="Unassembled WGS sequence"/>
</dbReference>
<dbReference type="PROSITE" id="PS51194">
    <property type="entry name" value="HELICASE_CTER"/>
    <property type="match status" value="1"/>
</dbReference>
<keyword evidence="12" id="KW-0175">Coiled coil</keyword>
<dbReference type="SMART" id="SM00535">
    <property type="entry name" value="RIBOc"/>
    <property type="match status" value="2"/>
</dbReference>
<dbReference type="GO" id="GO:0003723">
    <property type="term" value="F:RNA binding"/>
    <property type="evidence" value="ECO:0007669"/>
    <property type="project" value="UniProtKB-UniRule"/>
</dbReference>
<evidence type="ECO:0000313" key="18">
    <source>
        <dbReference type="EMBL" id="EDK31487.2"/>
    </source>
</evidence>
<keyword evidence="11" id="KW-0694">RNA-binding</keyword>
<evidence type="ECO:0000256" key="1">
    <source>
        <dbReference type="ARBA" id="ARBA00001936"/>
    </source>
</evidence>
<evidence type="ECO:0000259" key="14">
    <source>
        <dbReference type="PROSITE" id="PS50142"/>
    </source>
</evidence>
<name>A4VD87_TETTS</name>
<evidence type="ECO:0000256" key="13">
    <source>
        <dbReference type="SAM" id="MobiDB-lite"/>
    </source>
</evidence>
<reference evidence="19" key="1">
    <citation type="journal article" date="2006" name="PLoS Biol.">
        <title>Macronuclear genome sequence of the ciliate Tetrahymena thermophila, a model eukaryote.</title>
        <authorList>
            <person name="Eisen J.A."/>
            <person name="Coyne R.S."/>
            <person name="Wu M."/>
            <person name="Wu D."/>
            <person name="Thiagarajan M."/>
            <person name="Wortman J.R."/>
            <person name="Badger J.H."/>
            <person name="Ren Q."/>
            <person name="Amedeo P."/>
            <person name="Jones K.M."/>
            <person name="Tallon L.J."/>
            <person name="Delcher A.L."/>
            <person name="Salzberg S.L."/>
            <person name="Silva J.C."/>
            <person name="Haas B.J."/>
            <person name="Majoros W.H."/>
            <person name="Farzad M."/>
            <person name="Carlton J.M."/>
            <person name="Smith R.K. Jr."/>
            <person name="Garg J."/>
            <person name="Pearlman R.E."/>
            <person name="Karrer K.M."/>
            <person name="Sun L."/>
            <person name="Manning G."/>
            <person name="Elde N.C."/>
            <person name="Turkewitz A.P."/>
            <person name="Asai D.J."/>
            <person name="Wilkes D.E."/>
            <person name="Wang Y."/>
            <person name="Cai H."/>
            <person name="Collins K."/>
            <person name="Stewart B.A."/>
            <person name="Lee S.R."/>
            <person name="Wilamowska K."/>
            <person name="Weinberg Z."/>
            <person name="Ruzzo W.L."/>
            <person name="Wloga D."/>
            <person name="Gaertig J."/>
            <person name="Frankel J."/>
            <person name="Tsao C.-C."/>
            <person name="Gorovsky M.A."/>
            <person name="Keeling P.J."/>
            <person name="Waller R.F."/>
            <person name="Patron N.J."/>
            <person name="Cherry J.M."/>
            <person name="Stover N.A."/>
            <person name="Krieger C.J."/>
            <person name="del Toro C."/>
            <person name="Ryder H.F."/>
            <person name="Williamson S.C."/>
            <person name="Barbeau R.A."/>
            <person name="Hamilton E.P."/>
            <person name="Orias E."/>
        </authorList>
    </citation>
    <scope>NUCLEOTIDE SEQUENCE [LARGE SCALE GENOMIC DNA]</scope>
    <source>
        <strain evidence="19">SB210</strain>
    </source>
</reference>
<dbReference type="PROSITE" id="PS51192">
    <property type="entry name" value="HELICASE_ATP_BIND_1"/>
    <property type="match status" value="1"/>
</dbReference>
<dbReference type="GO" id="GO:0004386">
    <property type="term" value="F:helicase activity"/>
    <property type="evidence" value="ECO:0007669"/>
    <property type="project" value="UniProtKB-KW"/>
</dbReference>
<accession>A4VD87</accession>
<keyword evidence="8" id="KW-0460">Magnesium</keyword>
<dbReference type="Pfam" id="PF03368">
    <property type="entry name" value="Dicer_dimer"/>
    <property type="match status" value="1"/>
</dbReference>
<dbReference type="GeneID" id="7836128"/>
<dbReference type="Gene3D" id="3.30.160.380">
    <property type="entry name" value="Dicer dimerisation domain"/>
    <property type="match status" value="1"/>
</dbReference>
<dbReference type="PANTHER" id="PTHR14950">
    <property type="entry name" value="DICER-RELATED"/>
    <property type="match status" value="1"/>
</dbReference>
<dbReference type="eggNOG" id="KOG1817">
    <property type="taxonomic scope" value="Eukaryota"/>
</dbReference>
<protein>
    <submittedName>
        <fullName evidence="18">Dicer-related RNase III protein Dcr2p, putative</fullName>
    </submittedName>
</protein>
<evidence type="ECO:0000313" key="19">
    <source>
        <dbReference type="Proteomes" id="UP000009168"/>
    </source>
</evidence>
<dbReference type="InterPro" id="IPR036389">
    <property type="entry name" value="RNase_III_sf"/>
</dbReference>
<evidence type="ECO:0000256" key="3">
    <source>
        <dbReference type="ARBA" id="ARBA00022737"/>
    </source>
</evidence>
<dbReference type="GO" id="GO:0004525">
    <property type="term" value="F:ribonuclease III activity"/>
    <property type="evidence" value="ECO:0007669"/>
    <property type="project" value="InterPro"/>
</dbReference>
<keyword evidence="7" id="KW-0067">ATP-binding</keyword>
<keyword evidence="10" id="KW-0464">Manganese</keyword>
<dbReference type="RefSeq" id="XP_001470932.2">
    <property type="nucleotide sequence ID" value="XM_001470882.2"/>
</dbReference>
<feature type="region of interest" description="Disordered" evidence="13">
    <location>
        <begin position="1536"/>
        <end position="1579"/>
    </location>
</feature>
<keyword evidence="19" id="KW-1185">Reference proteome</keyword>
<evidence type="ECO:0000259" key="17">
    <source>
        <dbReference type="PROSITE" id="PS51327"/>
    </source>
</evidence>
<dbReference type="GO" id="GO:0031047">
    <property type="term" value="P:regulatory ncRNA-mediated gene silencing"/>
    <property type="evidence" value="ECO:0007669"/>
    <property type="project" value="UniProtKB-KW"/>
</dbReference>
<dbReference type="Gene3D" id="1.10.1520.10">
    <property type="entry name" value="Ribonuclease III domain"/>
    <property type="match status" value="2"/>
</dbReference>
<evidence type="ECO:0000256" key="2">
    <source>
        <dbReference type="ARBA" id="ARBA00022723"/>
    </source>
</evidence>
<feature type="coiled-coil region" evidence="12">
    <location>
        <begin position="162"/>
        <end position="189"/>
    </location>
</feature>
<dbReference type="Gene3D" id="3.40.50.300">
    <property type="entry name" value="P-loop containing nucleotide triphosphate hydrolases"/>
    <property type="match status" value="2"/>
</dbReference>
<dbReference type="Pfam" id="PF00636">
    <property type="entry name" value="Ribonuclease_3"/>
    <property type="match status" value="2"/>
</dbReference>
<comment type="cofactor">
    <cofactor evidence="1">
        <name>Mn(2+)</name>
        <dbReference type="ChEBI" id="CHEBI:29035"/>
    </cofactor>
</comment>
<keyword evidence="9" id="KW-0943">RNA-mediated gene silencing</keyword>
<feature type="domain" description="Dicer dsRNA-binding fold" evidence="17">
    <location>
        <begin position="807"/>
        <end position="899"/>
    </location>
</feature>
<dbReference type="InterPro" id="IPR038248">
    <property type="entry name" value="Dicer_dimer_sf"/>
</dbReference>
<dbReference type="SMART" id="SM00487">
    <property type="entry name" value="DEXDc"/>
    <property type="match status" value="1"/>
</dbReference>
<dbReference type="STRING" id="312017.A4VD87"/>
<evidence type="ECO:0000259" key="16">
    <source>
        <dbReference type="PROSITE" id="PS51194"/>
    </source>
</evidence>
<dbReference type="SUPFAM" id="SSF69065">
    <property type="entry name" value="RNase III domain-like"/>
    <property type="match status" value="2"/>
</dbReference>
<dbReference type="CDD" id="cd00593">
    <property type="entry name" value="RIBOc"/>
    <property type="match status" value="2"/>
</dbReference>
<keyword evidence="3" id="KW-0677">Repeat</keyword>
<dbReference type="PANTHER" id="PTHR14950:SF37">
    <property type="entry name" value="ENDORIBONUCLEASE DICER"/>
    <property type="match status" value="1"/>
</dbReference>
<dbReference type="GO" id="GO:0005524">
    <property type="term" value="F:ATP binding"/>
    <property type="evidence" value="ECO:0007669"/>
    <property type="project" value="UniProtKB-KW"/>
</dbReference>
<dbReference type="InterPro" id="IPR005034">
    <property type="entry name" value="Dicer_dimerisation"/>
</dbReference>
<feature type="region of interest" description="Disordered" evidence="13">
    <location>
        <begin position="1"/>
        <end position="24"/>
    </location>
</feature>
<dbReference type="EMBL" id="GG662605">
    <property type="protein sequence ID" value="EDK31487.2"/>
    <property type="molecule type" value="Genomic_DNA"/>
</dbReference>
<dbReference type="GO" id="GO:0003677">
    <property type="term" value="F:DNA binding"/>
    <property type="evidence" value="ECO:0007669"/>
    <property type="project" value="InterPro"/>
</dbReference>
<dbReference type="InParanoid" id="A4VD87"/>
<feature type="compositionally biased region" description="Acidic residues" evidence="13">
    <location>
        <begin position="1562"/>
        <end position="1573"/>
    </location>
</feature>
<dbReference type="OrthoDB" id="298016at2759"/>
<dbReference type="KEGG" id="tet:TTHERM_00316189"/>
<keyword evidence="6" id="KW-0347">Helicase</keyword>
<sequence>MKNLKKALAKKHEEQSLKNSQQDSVIFAKNTENFLKSDSSSSDQDEEFEEKQLPVIKKQYGFNGIPNSYAFKINDESSDEDDEEIFKDQVSPKINEQGKNTIYEIRNYQKELFKNSYSKNSIIYLETGAGKTMIATMLINYFFQKQKKAPQKKKIIFLANTVQLVKQQYAEIKNNLQRISEMMENDKEISQILKFQEGINYRRIFEKENHIVKCHGSYKQKDNLQIETFTKQKWDYLLENYEIFVMIGQVLLNGLRRGYIRIEDIEVIIYDECHHTRQDHPYCLIQYEFYHFHKRRNEQVQLPKIYGLTASPVLDIEVKSDSNIMKKKISELCTNLDANFVKYNIEESKKYIKEATICVEEYGEEKNIQERANQFLQEQIIGEKWISDIEDKQNEEMRYTEILNFYIKFQQFKNSYFSNLSPMNKQILLDIEKIICLYSMQVDAQLGKYSVSLFLKDVNDELQKLGQFQHNNEEMQELKKLFKAQTEKFIESVDKSEKNISKKFMFLYNKLKQTMIHDKEEFECYKVKNKYYEQEFHQHEKITKVQKYIKDNQSMILVFVEEKIIIKYLQKLLQIWMDDEDRDKDEDEIIFRYKKIVCLTGQSNFQDRKKKNLNKNQYQNSEFTQNDNFEFAEEEYRQQQMKQESLISSQINKEEDIDSLKEKINDHQKSAQRCVLVNLDFEVSKQSENIEAFRKKELQIILSTSVTEEGFDIPSCNLVISFNKISNLKSFVQIKGRARKENSKFIIMAKDKYQKQDYETDIESYKDLIQQIKEIAPKVEKQEIEIRPNYKYKIVKETGAILNTNWSVNLFHTYANQLLYSYDSNIKGPFYYYIEITNVGFICQIIVPSQSGLKTFCSNPQAQKEDAKKDACFQAVIILYRQYKIFDQYLRNISQKIQNSQSEKSESLFEDEKDEKLTKILQKYCKSYVDVKQKCKMYYFQSVMGECFKQSFFKSILDIQQQKSYTFQLYLIKFNDQGKKLPSSGFIKNQDSELGIIHSTQIPIKDTIKYYLQMHENEVYANMIYQQEIQISQQQYDKLMLINRFLNSVALNKDIEFYAEYTGEVVNGKGKLFKDHGKNASKNLQYKFDNSEGFSALLTVIRPSNNNTNLYEINFDHIEILEKYINYMSGVYKVRNKTKLNEEEKAARFQSRKLKQDDPFADYKVKPYYDCVNFFDCTKQLDPNIYQDSRKKLVLQSIMSGRHLNRFIFYGCKSYEEIQKEYQQVPTGKDPFKQIKQLKAQVELEEVSFTSNENHMVLQVQLFTKHLRSQTNLYLKRVGVLTENFKGDYKYSPHQFTIFPLNVSLLMKLNILHKTFLYQIRDTFGVHHFQQIRLPKFFDKAYQRIKNNNKTSCSYNLDQIEQPHFLVENYQGVLDVMSKSEKYNQFCKKYNNHQLMEGYNQISIRKFDQKYIKHNPIFESYQVYKKNIFELQISELMKSLTSLEYAVNNKESSLERYEFLGDTVLKCLSSTQIYFEHPKSMEDHLHVHRTIIIQNRNLAQIAVKKKIFKYILSSKIETLSPIGIKYEIAVDDDEQNQFQKEKEPDEYDKADQRNKNKKGNEEDGDAENEEIEEQQQQNDIPNLLRLEPTYRHIKGKTLADTLESIIGVFFQQKKDLNLCQYLLFSLQVLNKPDLTFNHSYDRSLQQSQLQNPIYVQLKEIESILGYTFQNINLLFQAFTLPSIESLCIQIPSLKNTNLNKLHQINNAIQKKENQGTFEKIDQISKENQNKIYQKDSNEWENLKNYNLCNQRLEFLGDAVLDLIIVEYLFNKFPNSDPGELTQMKTSLVQNKTLCLINLMKGFYKFIIGSIQHNKEEIELLLNNVEMFMGDTSLMYDTTYNQSLIKTLGDVIESLVGAIFIDNNLDYEITKKIVMETLFAEILQYFTGQEHRLKNLQLYIEKVLKKEFGKVSLIEDETDIKEGKKRFFIQSEDNNKEVSFEVYAYDQIDAIDQIYIEINQKKRQKK</sequence>
<feature type="domain" description="Helicase C-terminal" evidence="16">
    <location>
        <begin position="624"/>
        <end position="783"/>
    </location>
</feature>
<evidence type="ECO:0000256" key="7">
    <source>
        <dbReference type="ARBA" id="ARBA00022840"/>
    </source>
</evidence>
<feature type="domain" description="Helicase ATP-binding" evidence="15">
    <location>
        <begin position="112"/>
        <end position="330"/>
    </location>
</feature>
<dbReference type="InterPro" id="IPR014001">
    <property type="entry name" value="Helicase_ATP-bd"/>
</dbReference>
<feature type="compositionally biased region" description="Basic and acidic residues" evidence="13">
    <location>
        <begin position="1539"/>
        <end position="1561"/>
    </location>
</feature>
<gene>
    <name evidence="18" type="ORF">TTHERM_00316189</name>
</gene>
<proteinExistence type="inferred from homology"/>
<dbReference type="GO" id="GO:0046872">
    <property type="term" value="F:metal ion binding"/>
    <property type="evidence" value="ECO:0007669"/>
    <property type="project" value="UniProtKB-KW"/>
</dbReference>
<evidence type="ECO:0000256" key="11">
    <source>
        <dbReference type="PROSITE-ProRule" id="PRU00657"/>
    </source>
</evidence>
<keyword evidence="2" id="KW-0479">Metal-binding</keyword>
<evidence type="ECO:0000259" key="15">
    <source>
        <dbReference type="PROSITE" id="PS51192"/>
    </source>
</evidence>
<evidence type="ECO:0000256" key="8">
    <source>
        <dbReference type="ARBA" id="ARBA00022842"/>
    </source>
</evidence>
<dbReference type="InterPro" id="IPR000999">
    <property type="entry name" value="RNase_III_dom"/>
</dbReference>
<organism evidence="18 19">
    <name type="scientific">Tetrahymena thermophila (strain SB210)</name>
    <dbReference type="NCBI Taxonomy" id="312017"/>
    <lineage>
        <taxon>Eukaryota</taxon>
        <taxon>Sar</taxon>
        <taxon>Alveolata</taxon>
        <taxon>Ciliophora</taxon>
        <taxon>Intramacronucleata</taxon>
        <taxon>Oligohymenophorea</taxon>
        <taxon>Hymenostomatida</taxon>
        <taxon>Tetrahymenina</taxon>
        <taxon>Tetrahymenidae</taxon>
        <taxon>Tetrahymena</taxon>
    </lineage>
</organism>
<dbReference type="PROSITE" id="PS00517">
    <property type="entry name" value="RNASE_3_1"/>
    <property type="match status" value="1"/>
</dbReference>
<dbReference type="SUPFAM" id="SSF52540">
    <property type="entry name" value="P-loop containing nucleoside triphosphate hydrolases"/>
    <property type="match status" value="2"/>
</dbReference>
<comment type="similarity">
    <text evidence="11">Belongs to the helicase family. Dicer subfamily.</text>
</comment>
<dbReference type="PROSITE" id="PS51327">
    <property type="entry name" value="DICER_DSRBF"/>
    <property type="match status" value="1"/>
</dbReference>
<evidence type="ECO:0000256" key="4">
    <source>
        <dbReference type="ARBA" id="ARBA00022741"/>
    </source>
</evidence>